<reference evidence="5" key="1">
    <citation type="journal article" date="2019" name="Int. J. Syst. Evol. Microbiol.">
        <title>The Global Catalogue of Microorganisms (GCM) 10K type strain sequencing project: providing services to taxonomists for standard genome sequencing and annotation.</title>
        <authorList>
            <consortium name="The Broad Institute Genomics Platform"/>
            <consortium name="The Broad Institute Genome Sequencing Center for Infectious Disease"/>
            <person name="Wu L."/>
            <person name="Ma J."/>
        </authorList>
    </citation>
    <scope>NUCLEOTIDE SEQUENCE [LARGE SCALE GENOMIC DNA]</scope>
    <source>
        <strain evidence="5">CCM 8749</strain>
    </source>
</reference>
<dbReference type="PANTHER" id="PTHR43581">
    <property type="entry name" value="ATP/GTP PHOSPHATASE"/>
    <property type="match status" value="1"/>
</dbReference>
<dbReference type="SUPFAM" id="SSF52540">
    <property type="entry name" value="P-loop containing nucleoside triphosphate hydrolases"/>
    <property type="match status" value="1"/>
</dbReference>
<dbReference type="Proteomes" id="UP001596250">
    <property type="component" value="Unassembled WGS sequence"/>
</dbReference>
<comment type="caution">
    <text evidence="4">The sequence shown here is derived from an EMBL/GenBank/DDBJ whole genome shotgun (WGS) entry which is preliminary data.</text>
</comment>
<dbReference type="InterPro" id="IPR014592">
    <property type="entry name" value="P-loop_UCP034888"/>
</dbReference>
<dbReference type="InterPro" id="IPR038729">
    <property type="entry name" value="Rad50/SbcC_AAA"/>
</dbReference>
<dbReference type="InterPro" id="IPR022532">
    <property type="entry name" value="DUF3696"/>
</dbReference>
<feature type="domain" description="Rad50/SbcC-type AAA" evidence="3">
    <location>
        <begin position="4"/>
        <end position="129"/>
    </location>
</feature>
<sequence>MISKLTVKGFKSIDHIELDIKPLTLFVGMNSSGKSTAVQSILLAIQNITEEKVSPINGELVSIGDFNEATNFRSNSKEIEIKLQSSNSESVHMKIYGNEHQLTKCDFEGDSSVIGYLNRKNKCVQYLSANRMGAQDTYSKNYSSNVDFGTLGEYAIHYFETHKKDIIEKDLIKDQELGSTLEIQVNYWMSYIINAELSTEDIARTDKVKAQFHVTGNRKVRPKNIGSGLSYLIAIIVSILSSNKDDLIIIENPEIHLHPKAQSRLTELFSFASRNGVNLIIETHSDHIFNGVRKALNKKNIDREEVAVYYFKIDDNFTTVPTLIDFKENGNVVNHQRGLFDQFDDDLDELLGL</sequence>
<keyword evidence="5" id="KW-1185">Reference proteome</keyword>
<evidence type="ECO:0000259" key="2">
    <source>
        <dbReference type="Pfam" id="PF13304"/>
    </source>
</evidence>
<dbReference type="Pfam" id="PF13304">
    <property type="entry name" value="AAA_21"/>
    <property type="match status" value="1"/>
</dbReference>
<organism evidence="4 5">
    <name type="scientific">Marinicrinis lubricantis</name>
    <dbReference type="NCBI Taxonomy" id="2086470"/>
    <lineage>
        <taxon>Bacteria</taxon>
        <taxon>Bacillati</taxon>
        <taxon>Bacillota</taxon>
        <taxon>Bacilli</taxon>
        <taxon>Bacillales</taxon>
        <taxon>Paenibacillaceae</taxon>
    </lineage>
</organism>
<evidence type="ECO:0000313" key="5">
    <source>
        <dbReference type="Proteomes" id="UP001596250"/>
    </source>
</evidence>
<dbReference type="Pfam" id="PF12476">
    <property type="entry name" value="DUF3696"/>
    <property type="match status" value="1"/>
</dbReference>
<dbReference type="EMBL" id="JBHSQV010000103">
    <property type="protein sequence ID" value="MFC5986469.1"/>
    <property type="molecule type" value="Genomic_DNA"/>
</dbReference>
<evidence type="ECO:0000259" key="1">
    <source>
        <dbReference type="Pfam" id="PF12476"/>
    </source>
</evidence>
<evidence type="ECO:0000259" key="3">
    <source>
        <dbReference type="Pfam" id="PF13476"/>
    </source>
</evidence>
<protein>
    <submittedName>
        <fullName evidence="4">DUF3696 domain-containing protein</fullName>
    </submittedName>
</protein>
<proteinExistence type="predicted"/>
<dbReference type="InterPro" id="IPR051396">
    <property type="entry name" value="Bact_Antivir_Def_Nuclease"/>
</dbReference>
<feature type="domain" description="ATPase AAA-type core" evidence="2">
    <location>
        <begin position="132"/>
        <end position="288"/>
    </location>
</feature>
<feature type="domain" description="DUF3696" evidence="1">
    <location>
        <begin position="301"/>
        <end position="350"/>
    </location>
</feature>
<dbReference type="Gene3D" id="3.40.50.300">
    <property type="entry name" value="P-loop containing nucleotide triphosphate hydrolases"/>
    <property type="match status" value="1"/>
</dbReference>
<accession>A0ABW1IN83</accession>
<dbReference type="InterPro" id="IPR027417">
    <property type="entry name" value="P-loop_NTPase"/>
</dbReference>
<dbReference type="PIRSF" id="PIRSF034888">
    <property type="entry name" value="P-loop_UCP034888"/>
    <property type="match status" value="1"/>
</dbReference>
<dbReference type="Pfam" id="PF13476">
    <property type="entry name" value="AAA_23"/>
    <property type="match status" value="1"/>
</dbReference>
<evidence type="ECO:0000313" key="4">
    <source>
        <dbReference type="EMBL" id="MFC5986469.1"/>
    </source>
</evidence>
<dbReference type="InterPro" id="IPR003959">
    <property type="entry name" value="ATPase_AAA_core"/>
</dbReference>
<name>A0ABW1IN83_9BACL</name>
<gene>
    <name evidence="4" type="ORF">ACFPXP_08505</name>
</gene>
<dbReference type="PANTHER" id="PTHR43581:SF2">
    <property type="entry name" value="EXCINUCLEASE ATPASE SUBUNIT"/>
    <property type="match status" value="1"/>
</dbReference>
<dbReference type="RefSeq" id="WP_379893801.1">
    <property type="nucleotide sequence ID" value="NZ_CBCSCT010000107.1"/>
</dbReference>